<sequence>MSTTTVPPELPHELDAIVDDEQKREHFRIEDDATATWAMRKLATIRSKQKENGDIAQAEVERILEWAESVNKPLDTNASFFENLLMDYGRRQRVDADRKTISLPHGKIATRAGTDKWHITADILLPWLRENFPELIKVKEEPSLSALKEAFAERINDGRIVTEEGEVLPGVTVENINMTVSVTPTL</sequence>
<dbReference type="GO" id="GO:0042262">
    <property type="term" value="P:DNA protection"/>
    <property type="evidence" value="ECO:0007669"/>
    <property type="project" value="InterPro"/>
</dbReference>
<accession>A0A6J5NJ76</accession>
<dbReference type="GO" id="GO:0003690">
    <property type="term" value="F:double-stranded DNA binding"/>
    <property type="evidence" value="ECO:0007669"/>
    <property type="project" value="InterPro"/>
</dbReference>
<dbReference type="EMBL" id="LR796677">
    <property type="protein sequence ID" value="CAB4158933.1"/>
    <property type="molecule type" value="Genomic_DNA"/>
</dbReference>
<proteinExistence type="predicted"/>
<dbReference type="SUPFAM" id="SSF161266">
    <property type="entry name" value="Gam-like"/>
    <property type="match status" value="1"/>
</dbReference>
<name>A0A6J5NJ76_9CAUD</name>
<organism evidence="1">
    <name type="scientific">uncultured Caudovirales phage</name>
    <dbReference type="NCBI Taxonomy" id="2100421"/>
    <lineage>
        <taxon>Viruses</taxon>
        <taxon>Duplodnaviria</taxon>
        <taxon>Heunggongvirae</taxon>
        <taxon>Uroviricota</taxon>
        <taxon>Caudoviricetes</taxon>
        <taxon>Peduoviridae</taxon>
        <taxon>Maltschvirus</taxon>
        <taxon>Maltschvirus maltsch</taxon>
    </lineage>
</organism>
<reference evidence="1" key="1">
    <citation type="submission" date="2020-04" db="EMBL/GenBank/DDBJ databases">
        <authorList>
            <person name="Chiriac C."/>
            <person name="Salcher M."/>
            <person name="Ghai R."/>
            <person name="Kavagutti S V."/>
        </authorList>
    </citation>
    <scope>NUCLEOTIDE SEQUENCE</scope>
</reference>
<dbReference type="Pfam" id="PF07352">
    <property type="entry name" value="Phage_Mu_Gam"/>
    <property type="match status" value="1"/>
</dbReference>
<protein>
    <submittedName>
        <fullName evidence="1">Host-nuclease inhibitor protein Gam</fullName>
    </submittedName>
</protein>
<gene>
    <name evidence="1" type="ORF">UFOVP711_37</name>
</gene>
<evidence type="ECO:0000313" key="1">
    <source>
        <dbReference type="EMBL" id="CAB4158933.1"/>
    </source>
</evidence>
<dbReference type="InterPro" id="IPR009951">
    <property type="entry name" value="Host-nuc_inhib_Gam"/>
</dbReference>